<sequence>MKGNIDPNKIPRHIAVIMDGNGRWAKKQGMANRVFGHRNAIKAVREITEGCAELGVEYLTLYTFSSENWDRPAMEVTAIMQLLISTIEKEAPKLAKNNVRLQTIGDIEKLPKKCQEQLEQAKKTTSGCTGLTLNLALSYGGRGEILRSVRSIAQKVAKGEINPDEIDEKVLADGLYTAGMPDPDLFIRTSGEMRVSNFLLWQIAYTELYITDILWPDFRKTDLHQAIEDYQSRERRFGKTSEQVQE</sequence>
<evidence type="ECO:0000256" key="1">
    <source>
        <dbReference type="ARBA" id="ARBA00022679"/>
    </source>
</evidence>
<dbReference type="Gene3D" id="3.40.1180.10">
    <property type="entry name" value="Decaprenyl diphosphate synthase-like"/>
    <property type="match status" value="1"/>
</dbReference>
<keyword evidence="2" id="KW-0460">Magnesium</keyword>
<feature type="binding site" evidence="2">
    <location>
        <begin position="194"/>
        <end position="196"/>
    </location>
    <ligand>
        <name>substrate</name>
    </ligand>
</feature>
<dbReference type="AlphaFoldDB" id="A0AAU9CX84"/>
<evidence type="ECO:0000313" key="3">
    <source>
        <dbReference type="EMBL" id="BDD11109.1"/>
    </source>
</evidence>
<comment type="function">
    <text evidence="2">Catalyzes the condensation of isopentenyl diphosphate (IPP) with allylic pyrophosphates generating different type of terpenoids.</text>
</comment>
<dbReference type="PANTHER" id="PTHR10291:SF0">
    <property type="entry name" value="DEHYDRODOLICHYL DIPHOSPHATE SYNTHASE 2"/>
    <property type="match status" value="1"/>
</dbReference>
<feature type="active site" description="Proton acceptor" evidence="2">
    <location>
        <position position="68"/>
    </location>
</feature>
<dbReference type="EMBL" id="AP025314">
    <property type="protein sequence ID" value="BDD11109.1"/>
    <property type="molecule type" value="Genomic_DNA"/>
</dbReference>
<accession>A0AAU9CX84</accession>
<evidence type="ECO:0000313" key="4">
    <source>
        <dbReference type="Proteomes" id="UP001348817"/>
    </source>
</evidence>
<dbReference type="Proteomes" id="UP001348817">
    <property type="component" value="Chromosome"/>
</dbReference>
<dbReference type="KEGG" id="fax:FUAX_35410"/>
<dbReference type="GO" id="GO:0045547">
    <property type="term" value="F:ditrans,polycis-polyprenyl diphosphate synthase [(2E,6E)-farnesyl diphosphate specific] activity"/>
    <property type="evidence" value="ECO:0007669"/>
    <property type="project" value="TreeGrafter"/>
</dbReference>
<dbReference type="GO" id="GO:0000287">
    <property type="term" value="F:magnesium ion binding"/>
    <property type="evidence" value="ECO:0007669"/>
    <property type="project" value="UniProtKB-UniRule"/>
</dbReference>
<dbReference type="HAMAP" id="MF_01139">
    <property type="entry name" value="ISPT"/>
    <property type="match status" value="1"/>
</dbReference>
<evidence type="ECO:0000256" key="2">
    <source>
        <dbReference type="HAMAP-Rule" id="MF_01139"/>
    </source>
</evidence>
<gene>
    <name evidence="3" type="primary">uppS</name>
    <name evidence="3" type="ORF">FUAX_35410</name>
</gene>
<feature type="binding site" evidence="2">
    <location>
        <position position="188"/>
    </location>
    <ligand>
        <name>substrate</name>
    </ligand>
</feature>
<feature type="binding site" evidence="2">
    <location>
        <position position="19"/>
    </location>
    <ligand>
        <name>Mg(2+)</name>
        <dbReference type="ChEBI" id="CHEBI:18420"/>
    </ligand>
</feature>
<proteinExistence type="inferred from homology"/>
<feature type="binding site" evidence="2">
    <location>
        <begin position="65"/>
        <end position="67"/>
    </location>
    <ligand>
        <name>substrate</name>
    </ligand>
</feature>
<feature type="binding site" evidence="2">
    <location>
        <begin position="20"/>
        <end position="23"/>
    </location>
    <ligand>
        <name>substrate</name>
    </ligand>
</feature>
<dbReference type="InterPro" id="IPR036424">
    <property type="entry name" value="UPP_synth-like_sf"/>
</dbReference>
<feature type="binding site" evidence="2">
    <location>
        <position position="24"/>
    </location>
    <ligand>
        <name>substrate</name>
    </ligand>
</feature>
<dbReference type="CDD" id="cd00475">
    <property type="entry name" value="Cis_IPPS"/>
    <property type="match status" value="1"/>
</dbReference>
<feature type="binding site" evidence="2">
    <location>
        <position position="69"/>
    </location>
    <ligand>
        <name>substrate</name>
    </ligand>
</feature>
<organism evidence="3 4">
    <name type="scientific">Fulvitalea axinellae</name>
    <dbReference type="NCBI Taxonomy" id="1182444"/>
    <lineage>
        <taxon>Bacteria</taxon>
        <taxon>Pseudomonadati</taxon>
        <taxon>Bacteroidota</taxon>
        <taxon>Cytophagia</taxon>
        <taxon>Cytophagales</taxon>
        <taxon>Persicobacteraceae</taxon>
        <taxon>Fulvitalea</taxon>
    </lineage>
</organism>
<feature type="binding site" evidence="2">
    <location>
        <position position="33"/>
    </location>
    <ligand>
        <name>substrate</name>
    </ligand>
</feature>
<dbReference type="SUPFAM" id="SSF64005">
    <property type="entry name" value="Undecaprenyl diphosphate synthase"/>
    <property type="match status" value="1"/>
</dbReference>
<feature type="binding site" evidence="2">
    <location>
        <position position="71"/>
    </location>
    <ligand>
        <name>substrate</name>
    </ligand>
</feature>
<dbReference type="NCBIfam" id="NF011405">
    <property type="entry name" value="PRK14830.1"/>
    <property type="match status" value="1"/>
</dbReference>
<comment type="subunit">
    <text evidence="2">Homodimer.</text>
</comment>
<reference evidence="3 4" key="1">
    <citation type="submission" date="2021-12" db="EMBL/GenBank/DDBJ databases">
        <title>Genome sequencing of bacteria with rrn-lacking chromosome and rrn-plasmid.</title>
        <authorList>
            <person name="Anda M."/>
            <person name="Iwasaki W."/>
        </authorList>
    </citation>
    <scope>NUCLEOTIDE SEQUENCE [LARGE SCALE GENOMIC DNA]</scope>
    <source>
        <strain evidence="3 4">DSM 100852</strain>
    </source>
</reference>
<comment type="similarity">
    <text evidence="2">Belongs to the UPP synthase family.</text>
</comment>
<keyword evidence="1 2" id="KW-0808">Transferase</keyword>
<dbReference type="PROSITE" id="PS01066">
    <property type="entry name" value="UPP_SYNTHASE"/>
    <property type="match status" value="1"/>
</dbReference>
<feature type="binding site" evidence="2">
    <location>
        <position position="207"/>
    </location>
    <ligand>
        <name>Mg(2+)</name>
        <dbReference type="ChEBI" id="CHEBI:18420"/>
    </ligand>
</feature>
<dbReference type="RefSeq" id="WP_338392626.1">
    <property type="nucleotide sequence ID" value="NZ_AP025314.1"/>
</dbReference>
<dbReference type="GO" id="GO:0016094">
    <property type="term" value="P:polyprenol biosynthetic process"/>
    <property type="evidence" value="ECO:0007669"/>
    <property type="project" value="TreeGrafter"/>
</dbReference>
<keyword evidence="4" id="KW-1185">Reference proteome</keyword>
<protein>
    <recommendedName>
        <fullName evidence="2">Isoprenyl transferase</fullName>
        <ecNumber evidence="2">2.5.1.-</ecNumber>
    </recommendedName>
</protein>
<comment type="cofactor">
    <cofactor evidence="2">
        <name>Mg(2+)</name>
        <dbReference type="ChEBI" id="CHEBI:18420"/>
    </cofactor>
    <text evidence="2">Binds 2 magnesium ions per subunit.</text>
</comment>
<feature type="binding site" evidence="2">
    <location>
        <position position="37"/>
    </location>
    <ligand>
        <name>substrate</name>
    </ligand>
</feature>
<dbReference type="PANTHER" id="PTHR10291">
    <property type="entry name" value="DEHYDRODOLICHYL DIPHOSPHATE SYNTHASE FAMILY MEMBER"/>
    <property type="match status" value="1"/>
</dbReference>
<name>A0AAU9CX84_9BACT</name>
<dbReference type="FunFam" id="3.40.1180.10:FF:000001">
    <property type="entry name" value="(2E,6E)-farnesyl-diphosphate-specific ditrans,polycis-undecaprenyl-diphosphate synthase"/>
    <property type="match status" value="1"/>
</dbReference>
<keyword evidence="2" id="KW-0479">Metal-binding</keyword>
<feature type="active site" evidence="2">
    <location>
        <position position="19"/>
    </location>
</feature>
<dbReference type="EC" id="2.5.1.-" evidence="2"/>
<dbReference type="InterPro" id="IPR001441">
    <property type="entry name" value="UPP_synth-like"/>
</dbReference>
<dbReference type="InterPro" id="IPR018520">
    <property type="entry name" value="UPP_synth-like_CS"/>
</dbReference>
<dbReference type="NCBIfam" id="TIGR00055">
    <property type="entry name" value="uppS"/>
    <property type="match status" value="1"/>
</dbReference>
<dbReference type="Pfam" id="PF01255">
    <property type="entry name" value="Prenyltransf"/>
    <property type="match status" value="1"/>
</dbReference>